<dbReference type="InterPro" id="IPR000719">
    <property type="entry name" value="Prot_kinase_dom"/>
</dbReference>
<evidence type="ECO:0000256" key="2">
    <source>
        <dbReference type="ARBA" id="ARBA00022527"/>
    </source>
</evidence>
<keyword evidence="11" id="KW-0472">Membrane</keyword>
<keyword evidence="11" id="KW-1133">Transmembrane helix</keyword>
<dbReference type="PROSITE" id="PS00107">
    <property type="entry name" value="PROTEIN_KINASE_ATP"/>
    <property type="match status" value="1"/>
</dbReference>
<evidence type="ECO:0000256" key="5">
    <source>
        <dbReference type="ARBA" id="ARBA00022777"/>
    </source>
</evidence>
<dbReference type="Pfam" id="PF03793">
    <property type="entry name" value="PASTA"/>
    <property type="match status" value="3"/>
</dbReference>
<comment type="catalytic activity">
    <reaction evidence="8">
        <text>L-seryl-[protein] + ATP = O-phospho-L-seryl-[protein] + ADP + H(+)</text>
        <dbReference type="Rhea" id="RHEA:17989"/>
        <dbReference type="Rhea" id="RHEA-COMP:9863"/>
        <dbReference type="Rhea" id="RHEA-COMP:11604"/>
        <dbReference type="ChEBI" id="CHEBI:15378"/>
        <dbReference type="ChEBI" id="CHEBI:29999"/>
        <dbReference type="ChEBI" id="CHEBI:30616"/>
        <dbReference type="ChEBI" id="CHEBI:83421"/>
        <dbReference type="ChEBI" id="CHEBI:456216"/>
        <dbReference type="EC" id="2.7.11.1"/>
    </reaction>
</comment>
<dbReference type="CDD" id="cd14014">
    <property type="entry name" value="STKc_PknB_like"/>
    <property type="match status" value="1"/>
</dbReference>
<dbReference type="Proteomes" id="UP000018466">
    <property type="component" value="Unassembled WGS sequence"/>
</dbReference>
<feature type="domain" description="PASTA" evidence="13">
    <location>
        <begin position="519"/>
        <end position="586"/>
    </location>
</feature>
<keyword evidence="2" id="KW-0723">Serine/threonine-protein kinase</keyword>
<dbReference type="PANTHER" id="PTHR43289:SF34">
    <property type="entry name" value="SERINE_THREONINE-PROTEIN KINASE YBDM-RELATED"/>
    <property type="match status" value="1"/>
</dbReference>
<comment type="catalytic activity">
    <reaction evidence="7">
        <text>L-threonyl-[protein] + ATP = O-phospho-L-threonyl-[protein] + ADP + H(+)</text>
        <dbReference type="Rhea" id="RHEA:46608"/>
        <dbReference type="Rhea" id="RHEA-COMP:11060"/>
        <dbReference type="Rhea" id="RHEA-COMP:11605"/>
        <dbReference type="ChEBI" id="CHEBI:15378"/>
        <dbReference type="ChEBI" id="CHEBI:30013"/>
        <dbReference type="ChEBI" id="CHEBI:30616"/>
        <dbReference type="ChEBI" id="CHEBI:61977"/>
        <dbReference type="ChEBI" id="CHEBI:456216"/>
        <dbReference type="EC" id="2.7.11.1"/>
    </reaction>
</comment>
<protein>
    <recommendedName>
        <fullName evidence="1">non-specific serine/threonine protein kinase</fullName>
        <ecNumber evidence="1">2.7.11.1</ecNumber>
    </recommendedName>
</protein>
<dbReference type="PANTHER" id="PTHR43289">
    <property type="entry name" value="MITOGEN-ACTIVATED PROTEIN KINASE KINASE KINASE 20-RELATED"/>
    <property type="match status" value="1"/>
</dbReference>
<evidence type="ECO:0000256" key="8">
    <source>
        <dbReference type="ARBA" id="ARBA00048679"/>
    </source>
</evidence>
<dbReference type="EC" id="2.7.11.1" evidence="1"/>
<dbReference type="InterPro" id="IPR011009">
    <property type="entry name" value="Kinase-like_dom_sf"/>
</dbReference>
<evidence type="ECO:0000256" key="4">
    <source>
        <dbReference type="ARBA" id="ARBA00022741"/>
    </source>
</evidence>
<keyword evidence="11" id="KW-0812">Transmembrane</keyword>
<dbReference type="FunFam" id="3.30.200.20:FF:000035">
    <property type="entry name" value="Serine/threonine protein kinase Stk1"/>
    <property type="match status" value="1"/>
</dbReference>
<comment type="caution">
    <text evidence="14">The sequence shown here is derived from an EMBL/GenBank/DDBJ whole genome shotgun (WGS) entry which is preliminary data.</text>
</comment>
<name>A0AA36Y6D5_9FIRM</name>
<dbReference type="Gene3D" id="1.10.510.10">
    <property type="entry name" value="Transferase(Phosphotransferase) domain 1"/>
    <property type="match status" value="1"/>
</dbReference>
<feature type="domain" description="Protein kinase" evidence="12">
    <location>
        <begin position="13"/>
        <end position="268"/>
    </location>
</feature>
<feature type="domain" description="PASTA" evidence="13">
    <location>
        <begin position="453"/>
        <end position="516"/>
    </location>
</feature>
<feature type="transmembrane region" description="Helical" evidence="11">
    <location>
        <begin position="339"/>
        <end position="362"/>
    </location>
</feature>
<dbReference type="PROSITE" id="PS51178">
    <property type="entry name" value="PASTA"/>
    <property type="match status" value="3"/>
</dbReference>
<dbReference type="SUPFAM" id="SSF56112">
    <property type="entry name" value="Protein kinase-like (PK-like)"/>
    <property type="match status" value="1"/>
</dbReference>
<dbReference type="SMART" id="SM00740">
    <property type="entry name" value="PASTA"/>
    <property type="match status" value="3"/>
</dbReference>
<sequence>MILRLGSYLQDRYEIQAIIGTGGMAEVYRAFCHKLQRTVAIKVLKQEYNGNEDFIRRFTQEALAAAKVNHPNLVNVYEVEHTDGVYYIVMEFVDGITLKEYIRQKGKLEQQEAIGIAIQVANGLGEVHRQGIVHRDVKPQNMIISSDGKVKLADFGIARAASTETLSQESMGSVHYISPEHAQGKPTDARSDLYSLGICLYEMVTGRVPFDGEEAVTVLLAQINQKPVSPRSLNPEISEELNYIILKSLEKRPAARYQSAAELIQDLEAASRNSGDILPRVQETHGTGGDTILFHTADVTERASQADGAREETAEGEEETEDEETSPTDRRLNKLIKGVGFVLLVLLLGGGIAAGLILSGMLRKEPTVAESESAETESSSALSEKQTYVPYLIALSSDEAEEKLRADDLTLVIQLRKNSDQFEKDVVMEQEPKAGTVAQKYSKVYVTLSLGTAETELSELNLVGTEEESAKKTLTEKGFSVEEKSEYSDTIEKGKVVRLSPEKVKKGDTVTLVLSLGKEPEKVKMPDLTYNTEDSAKQALTEVGLTLGTVTKEHSDTVPQGQVIRQSVSNGTEIEKGKSVDLVLSEGPKVTAVESTQASEAASRYVASIDTNFTLSNLIGPDSGATSITVMVRLRQDVNGQTVYRTLMEPRTIRGDAILPLRFRTIEGAYGVDTGYVEIVRTDNGQVLQSFDVQFFKVQ</sequence>
<evidence type="ECO:0000313" key="14">
    <source>
        <dbReference type="EMBL" id="EHO17969.1"/>
    </source>
</evidence>
<dbReference type="GeneID" id="86939952"/>
<dbReference type="Gene3D" id="3.30.200.20">
    <property type="entry name" value="Phosphorylase Kinase, domain 1"/>
    <property type="match status" value="1"/>
</dbReference>
<feature type="compositionally biased region" description="Acidic residues" evidence="10">
    <location>
        <begin position="314"/>
        <end position="326"/>
    </location>
</feature>
<dbReference type="RefSeq" id="WP_009531988.1">
    <property type="nucleotide sequence ID" value="NZ_JH590861.1"/>
</dbReference>
<evidence type="ECO:0000259" key="13">
    <source>
        <dbReference type="PROSITE" id="PS51178"/>
    </source>
</evidence>
<dbReference type="GO" id="GO:0005524">
    <property type="term" value="F:ATP binding"/>
    <property type="evidence" value="ECO:0007669"/>
    <property type="project" value="UniProtKB-UniRule"/>
</dbReference>
<evidence type="ECO:0000256" key="7">
    <source>
        <dbReference type="ARBA" id="ARBA00047899"/>
    </source>
</evidence>
<accession>A0AA36Y6D5</accession>
<keyword evidence="5" id="KW-0418">Kinase</keyword>
<dbReference type="Gene3D" id="3.30.10.20">
    <property type="match status" value="3"/>
</dbReference>
<evidence type="ECO:0000313" key="15">
    <source>
        <dbReference type="Proteomes" id="UP000018466"/>
    </source>
</evidence>
<reference evidence="14 15" key="1">
    <citation type="submission" date="2011-10" db="EMBL/GenBank/DDBJ databases">
        <title>The Genome Sequence of Lachnospiraceae bacterium ACC2.</title>
        <authorList>
            <consortium name="The Broad Institute Genome Sequencing Platform"/>
            <person name="Earl A."/>
            <person name="Ward D."/>
            <person name="Feldgarden M."/>
            <person name="Gevers D."/>
            <person name="Sizova M."/>
            <person name="Hazen A."/>
            <person name="Epstein S."/>
            <person name="Young S.K."/>
            <person name="Zeng Q."/>
            <person name="Gargeya S."/>
            <person name="Fitzgerald M."/>
            <person name="Haas B."/>
            <person name="Abouelleil A."/>
            <person name="Alvarado L."/>
            <person name="Arachchi H.M."/>
            <person name="Berlin A."/>
            <person name="Brown A."/>
            <person name="Chapman S.B."/>
            <person name="Chen Z."/>
            <person name="Dunbar C."/>
            <person name="Freedman E."/>
            <person name="Gearin G."/>
            <person name="Goldberg J."/>
            <person name="Griggs A."/>
            <person name="Gujja S."/>
            <person name="Heiman D."/>
            <person name="Howarth C."/>
            <person name="Larson L."/>
            <person name="Lui A."/>
            <person name="MacDonald P.J.P."/>
            <person name="Montmayeur A."/>
            <person name="Murphy C."/>
            <person name="Neiman D."/>
            <person name="Pearson M."/>
            <person name="Priest M."/>
            <person name="Roberts A."/>
            <person name="Saif S."/>
            <person name="Shea T."/>
            <person name="Shenoy N."/>
            <person name="Sisk P."/>
            <person name="Stolte C."/>
            <person name="Sykes S."/>
            <person name="Wortman J."/>
            <person name="Nusbaum C."/>
            <person name="Birren B."/>
        </authorList>
    </citation>
    <scope>NUCLEOTIDE SEQUENCE [LARGE SCALE GENOMIC DNA]</scope>
    <source>
        <strain evidence="14 15">ACC2</strain>
    </source>
</reference>
<dbReference type="InterPro" id="IPR008271">
    <property type="entry name" value="Ser/Thr_kinase_AS"/>
</dbReference>
<keyword evidence="15" id="KW-1185">Reference proteome</keyword>
<proteinExistence type="predicted"/>
<dbReference type="PROSITE" id="PS50011">
    <property type="entry name" value="PROTEIN_KINASE_DOM"/>
    <property type="match status" value="1"/>
</dbReference>
<dbReference type="GO" id="GO:0004674">
    <property type="term" value="F:protein serine/threonine kinase activity"/>
    <property type="evidence" value="ECO:0007669"/>
    <property type="project" value="UniProtKB-KW"/>
</dbReference>
<feature type="region of interest" description="Disordered" evidence="10">
    <location>
        <begin position="301"/>
        <end position="329"/>
    </location>
</feature>
<gene>
    <name evidence="14" type="ORF">HMPREF9623_00153</name>
</gene>
<evidence type="ECO:0000256" key="3">
    <source>
        <dbReference type="ARBA" id="ARBA00022679"/>
    </source>
</evidence>
<feature type="binding site" evidence="9">
    <location>
        <position position="42"/>
    </location>
    <ligand>
        <name>ATP</name>
        <dbReference type="ChEBI" id="CHEBI:30616"/>
    </ligand>
</feature>
<evidence type="ECO:0000256" key="10">
    <source>
        <dbReference type="SAM" id="MobiDB-lite"/>
    </source>
</evidence>
<keyword evidence="6 9" id="KW-0067">ATP-binding</keyword>
<evidence type="ECO:0000256" key="1">
    <source>
        <dbReference type="ARBA" id="ARBA00012513"/>
    </source>
</evidence>
<dbReference type="SMART" id="SM00220">
    <property type="entry name" value="S_TKc"/>
    <property type="match status" value="1"/>
</dbReference>
<evidence type="ECO:0000259" key="12">
    <source>
        <dbReference type="PROSITE" id="PS50011"/>
    </source>
</evidence>
<keyword evidence="3" id="KW-0808">Transferase</keyword>
<dbReference type="NCBIfam" id="NF033483">
    <property type="entry name" value="PknB_PASTA_kin"/>
    <property type="match status" value="1"/>
</dbReference>
<feature type="domain" description="PASTA" evidence="13">
    <location>
        <begin position="383"/>
        <end position="450"/>
    </location>
</feature>
<dbReference type="Pfam" id="PF00069">
    <property type="entry name" value="Pkinase"/>
    <property type="match status" value="1"/>
</dbReference>
<evidence type="ECO:0000256" key="11">
    <source>
        <dbReference type="SAM" id="Phobius"/>
    </source>
</evidence>
<organism evidence="14 15">
    <name type="scientific">Stomatobaculum longum</name>
    <dbReference type="NCBI Taxonomy" id="796942"/>
    <lineage>
        <taxon>Bacteria</taxon>
        <taxon>Bacillati</taxon>
        <taxon>Bacillota</taxon>
        <taxon>Clostridia</taxon>
        <taxon>Lachnospirales</taxon>
        <taxon>Lachnospiraceae</taxon>
        <taxon>Stomatobaculum</taxon>
    </lineage>
</organism>
<dbReference type="PROSITE" id="PS00108">
    <property type="entry name" value="PROTEIN_KINASE_ST"/>
    <property type="match status" value="1"/>
</dbReference>
<evidence type="ECO:0000256" key="6">
    <source>
        <dbReference type="ARBA" id="ARBA00022840"/>
    </source>
</evidence>
<dbReference type="CDD" id="cd06577">
    <property type="entry name" value="PASTA_pknB"/>
    <property type="match status" value="3"/>
</dbReference>
<keyword evidence="4 9" id="KW-0547">Nucleotide-binding</keyword>
<dbReference type="InterPro" id="IPR005543">
    <property type="entry name" value="PASTA_dom"/>
</dbReference>
<dbReference type="AlphaFoldDB" id="A0AA36Y6D5"/>
<dbReference type="EMBL" id="AGEL01000003">
    <property type="protein sequence ID" value="EHO17969.1"/>
    <property type="molecule type" value="Genomic_DNA"/>
</dbReference>
<dbReference type="InterPro" id="IPR017441">
    <property type="entry name" value="Protein_kinase_ATP_BS"/>
</dbReference>
<evidence type="ECO:0000256" key="9">
    <source>
        <dbReference type="PROSITE-ProRule" id="PRU10141"/>
    </source>
</evidence>
<dbReference type="FunFam" id="1.10.510.10:FF:000021">
    <property type="entry name" value="Serine/threonine protein kinase"/>
    <property type="match status" value="1"/>
</dbReference>